<dbReference type="Proteomes" id="UP001321542">
    <property type="component" value="Chromosome"/>
</dbReference>
<gene>
    <name evidence="1" type="ORF">SGFS_064420</name>
</gene>
<keyword evidence="2" id="KW-1185">Reference proteome</keyword>
<evidence type="ECO:0000313" key="2">
    <source>
        <dbReference type="Proteomes" id="UP001321542"/>
    </source>
</evidence>
<evidence type="ECO:0000313" key="1">
    <source>
        <dbReference type="EMBL" id="BBC35148.1"/>
    </source>
</evidence>
<reference evidence="1 2" key="2">
    <citation type="journal article" date="2023" name="ChemBioChem">
        <title>Acyltransferase Domain Exchange between Two Independent Type I Polyketide Synthases in the Same Producer Strain of Macrolide Antibiotics.</title>
        <authorList>
            <person name="Kudo F."/>
            <person name="Kishikawa K."/>
            <person name="Tsuboi K."/>
            <person name="Kido T."/>
            <person name="Usui T."/>
            <person name="Hashimoto J."/>
            <person name="Shin-Ya K."/>
            <person name="Miyanaga A."/>
            <person name="Eguchi T."/>
        </authorList>
    </citation>
    <scope>NUCLEOTIDE SEQUENCE [LARGE SCALE GENOMIC DNA]</scope>
    <source>
        <strain evidence="1 2">A-8890</strain>
    </source>
</reference>
<accession>A0ABM7FG35</accession>
<dbReference type="EMBL" id="AP018448">
    <property type="protein sequence ID" value="BBC35148.1"/>
    <property type="molecule type" value="Genomic_DNA"/>
</dbReference>
<proteinExistence type="predicted"/>
<protein>
    <submittedName>
        <fullName evidence="1">Uncharacterized protein</fullName>
    </submittedName>
</protein>
<organism evidence="1 2">
    <name type="scientific">Streptomyces graminofaciens</name>
    <dbReference type="NCBI Taxonomy" id="68212"/>
    <lineage>
        <taxon>Bacteria</taxon>
        <taxon>Bacillati</taxon>
        <taxon>Actinomycetota</taxon>
        <taxon>Actinomycetes</taxon>
        <taxon>Kitasatosporales</taxon>
        <taxon>Streptomycetaceae</taxon>
        <taxon>Streptomyces</taxon>
    </lineage>
</organism>
<sequence>MTTMMRRDEASKAESCEDPIDVQQIEDSTEFALVMQLGASTREDIDTKTATLIGELNLLLSRRPGADDDPAVRDLCRRAYRLLELSERPTKETPAFSAFFYMRDVASLTRRLLWVYAEGSGHAP</sequence>
<name>A0ABM7FG35_9ACTN</name>
<reference evidence="1 2" key="1">
    <citation type="journal article" date="2010" name="ChemBioChem">
        <title>Cloning and characterization of the biosynthetic gene cluster of 16-membered macrolide antibiotic FD-891: involvement of a dual functional cytochrome P450 monooxygenase catalyzing epoxidation and hydroxylation.</title>
        <authorList>
            <person name="Kudo F."/>
            <person name="Motegi A."/>
            <person name="Mizoue K."/>
            <person name="Eguchi T."/>
        </authorList>
    </citation>
    <scope>NUCLEOTIDE SEQUENCE [LARGE SCALE GENOMIC DNA]</scope>
    <source>
        <strain evidence="1 2">A-8890</strain>
    </source>
</reference>